<gene>
    <name evidence="2" type="ORF">DPMN_062723</name>
</gene>
<feature type="domain" description="Potassium channel tetramerisation-type BTB" evidence="1">
    <location>
        <begin position="9"/>
        <end position="81"/>
    </location>
</feature>
<dbReference type="PANTHER" id="PTHR14499">
    <property type="entry name" value="POTASSIUM CHANNEL TETRAMERIZATION DOMAIN-CONTAINING"/>
    <property type="match status" value="1"/>
</dbReference>
<dbReference type="InterPro" id="IPR003131">
    <property type="entry name" value="T1-type_BTB"/>
</dbReference>
<dbReference type="PANTHER" id="PTHR14499:SF145">
    <property type="entry name" value="POTASSIUM CHANNEL REGULATORY PROTEIN-LIKE"/>
    <property type="match status" value="1"/>
</dbReference>
<evidence type="ECO:0000313" key="3">
    <source>
        <dbReference type="Proteomes" id="UP000828390"/>
    </source>
</evidence>
<dbReference type="AlphaFoldDB" id="A0A9D4HJI3"/>
<dbReference type="OrthoDB" id="2414723at2759"/>
<evidence type="ECO:0000313" key="2">
    <source>
        <dbReference type="EMBL" id="KAH3719839.1"/>
    </source>
</evidence>
<accession>A0A9D4HJI3</accession>
<sequence length="264" mass="29948">METQFPQVIDLNVGGCHFTIMLTTLTKYPESMLAAMFSGRQVIPQDKDGRYVIDCDGKVFGHILEFLRFGTLPPSDEAEAVHRYSLYYGPNELSKSLESFQTVKSKIVISNMEQRFPELMKLACSVIDCLTRNAVHKNSTTVVVITQSDKPNYEYYGFRSTIREMLGRLPTLKCLSIEILATELNFGDRIRNDGIFFLTANSLEHLGYGQHVFYLINRTHRLNGGLSNETEIGCFLLDPNQYLSSCVNPPFQRQPSSKTDEYVG</sequence>
<reference evidence="2" key="2">
    <citation type="submission" date="2020-11" db="EMBL/GenBank/DDBJ databases">
        <authorList>
            <person name="McCartney M.A."/>
            <person name="Auch B."/>
            <person name="Kono T."/>
            <person name="Mallez S."/>
            <person name="Becker A."/>
            <person name="Gohl D.M."/>
            <person name="Silverstein K.A.T."/>
            <person name="Koren S."/>
            <person name="Bechman K.B."/>
            <person name="Herman A."/>
            <person name="Abrahante J.E."/>
            <person name="Garbe J."/>
        </authorList>
    </citation>
    <scope>NUCLEOTIDE SEQUENCE</scope>
    <source>
        <strain evidence="2">Duluth1</strain>
        <tissue evidence="2">Whole animal</tissue>
    </source>
</reference>
<dbReference type="GO" id="GO:0051260">
    <property type="term" value="P:protein homooligomerization"/>
    <property type="evidence" value="ECO:0007669"/>
    <property type="project" value="InterPro"/>
</dbReference>
<dbReference type="Proteomes" id="UP000828390">
    <property type="component" value="Unassembled WGS sequence"/>
</dbReference>
<name>A0A9D4HJI3_DREPO</name>
<proteinExistence type="predicted"/>
<dbReference type="EMBL" id="JAIWYP010000013">
    <property type="protein sequence ID" value="KAH3719839.1"/>
    <property type="molecule type" value="Genomic_DNA"/>
</dbReference>
<reference evidence="2" key="1">
    <citation type="journal article" date="2019" name="bioRxiv">
        <title>The Genome of the Zebra Mussel, Dreissena polymorpha: A Resource for Invasive Species Research.</title>
        <authorList>
            <person name="McCartney M.A."/>
            <person name="Auch B."/>
            <person name="Kono T."/>
            <person name="Mallez S."/>
            <person name="Zhang Y."/>
            <person name="Obille A."/>
            <person name="Becker A."/>
            <person name="Abrahante J.E."/>
            <person name="Garbe J."/>
            <person name="Badalamenti J.P."/>
            <person name="Herman A."/>
            <person name="Mangelson H."/>
            <person name="Liachko I."/>
            <person name="Sullivan S."/>
            <person name="Sone E.D."/>
            <person name="Koren S."/>
            <person name="Silverstein K.A.T."/>
            <person name="Beckman K.B."/>
            <person name="Gohl D.M."/>
        </authorList>
    </citation>
    <scope>NUCLEOTIDE SEQUENCE</scope>
    <source>
        <strain evidence="2">Duluth1</strain>
        <tissue evidence="2">Whole animal</tissue>
    </source>
</reference>
<evidence type="ECO:0000259" key="1">
    <source>
        <dbReference type="Pfam" id="PF02214"/>
    </source>
</evidence>
<dbReference type="Pfam" id="PF02214">
    <property type="entry name" value="BTB_2"/>
    <property type="match status" value="1"/>
</dbReference>
<keyword evidence="3" id="KW-1185">Reference proteome</keyword>
<protein>
    <recommendedName>
        <fullName evidence="1">Potassium channel tetramerisation-type BTB domain-containing protein</fullName>
    </recommendedName>
</protein>
<organism evidence="2 3">
    <name type="scientific">Dreissena polymorpha</name>
    <name type="common">Zebra mussel</name>
    <name type="synonym">Mytilus polymorpha</name>
    <dbReference type="NCBI Taxonomy" id="45954"/>
    <lineage>
        <taxon>Eukaryota</taxon>
        <taxon>Metazoa</taxon>
        <taxon>Spiralia</taxon>
        <taxon>Lophotrochozoa</taxon>
        <taxon>Mollusca</taxon>
        <taxon>Bivalvia</taxon>
        <taxon>Autobranchia</taxon>
        <taxon>Heteroconchia</taxon>
        <taxon>Euheterodonta</taxon>
        <taxon>Imparidentia</taxon>
        <taxon>Neoheterodontei</taxon>
        <taxon>Myida</taxon>
        <taxon>Dreissenoidea</taxon>
        <taxon>Dreissenidae</taxon>
        <taxon>Dreissena</taxon>
    </lineage>
</organism>
<dbReference type="Gene3D" id="3.30.710.10">
    <property type="entry name" value="Potassium Channel Kv1.1, Chain A"/>
    <property type="match status" value="1"/>
</dbReference>
<dbReference type="InterPro" id="IPR011333">
    <property type="entry name" value="SKP1/BTB/POZ_sf"/>
</dbReference>
<comment type="caution">
    <text evidence="2">The sequence shown here is derived from an EMBL/GenBank/DDBJ whole genome shotgun (WGS) entry which is preliminary data.</text>
</comment>
<dbReference type="SUPFAM" id="SSF54695">
    <property type="entry name" value="POZ domain"/>
    <property type="match status" value="1"/>
</dbReference>